<dbReference type="Proteomes" id="UP000222975">
    <property type="component" value="Segment"/>
</dbReference>
<reference evidence="2" key="1">
    <citation type="submission" date="2016-03" db="EMBL/GenBank/DDBJ databases">
        <authorList>
            <person name="Sharma R."/>
            <person name="Simister A.R."/>
            <person name="Berg J.A."/>
            <person name="Jensen G.L."/>
            <person name="Keele B.R."/>
            <person name="Ward M.E.H."/>
            <person name="Breakwell D.P."/>
            <person name="Hope S."/>
            <person name="Grose J.H."/>
        </authorList>
    </citation>
    <scope>NUCLEOTIDE SEQUENCE [LARGE SCALE GENOMIC DNA]</scope>
</reference>
<accession>A0A173GDG1</accession>
<proteinExistence type="predicted"/>
<dbReference type="EMBL" id="KU886223">
    <property type="protein sequence ID" value="ANH51518.1"/>
    <property type="molecule type" value="Genomic_DNA"/>
</dbReference>
<evidence type="ECO:0000313" key="1">
    <source>
        <dbReference type="EMBL" id="ANH51518.1"/>
    </source>
</evidence>
<gene>
    <name evidence="1" type="ORF">SIMMY50_56</name>
</gene>
<protein>
    <submittedName>
        <fullName evidence="1">Uncharacterized protein</fullName>
    </submittedName>
</protein>
<evidence type="ECO:0000313" key="2">
    <source>
        <dbReference type="Proteomes" id="UP000222975"/>
    </source>
</evidence>
<sequence length="102" mass="11703">MEQSNEEIKLISGDEERGEASYLVESEYEARDAYQHFIEHYTGDSITDGEDQWHTVASEGFLSDLDYPVIVIFYINWDHADRHEVKSVPVNGLSALAPHLFK</sequence>
<organism evidence="1 2">
    <name type="scientific">Erwinia phage vB_EamM_Simmy50</name>
    <dbReference type="NCBI Taxonomy" id="1815988"/>
    <lineage>
        <taxon>Viruses</taxon>
        <taxon>Duplodnaviria</taxon>
        <taxon>Heunggongvirae</taxon>
        <taxon>Uroviricota</taxon>
        <taxon>Caudoviricetes</taxon>
        <taxon>Chimalliviridae</taxon>
        <taxon>Agricanvirus</taxon>
        <taxon>Agricanvirus simmy50</taxon>
    </lineage>
</organism>
<keyword evidence="2" id="KW-1185">Reference proteome</keyword>
<name>A0A173GDG1_9CAUD</name>